<evidence type="ECO:0000256" key="1">
    <source>
        <dbReference type="SAM" id="MobiDB-lite"/>
    </source>
</evidence>
<evidence type="ECO:0000259" key="2">
    <source>
        <dbReference type="Pfam" id="PF24964"/>
    </source>
</evidence>
<dbReference type="Pfam" id="PF24964">
    <property type="entry name" value="DUF7769"/>
    <property type="match status" value="1"/>
</dbReference>
<protein>
    <recommendedName>
        <fullName evidence="2">DUF7769 domain-containing protein</fullName>
    </recommendedName>
</protein>
<feature type="domain" description="DUF7769" evidence="2">
    <location>
        <begin position="67"/>
        <end position="112"/>
    </location>
</feature>
<evidence type="ECO:0000313" key="3">
    <source>
        <dbReference type="EMBL" id="CAH9088672.1"/>
    </source>
</evidence>
<dbReference type="InterPro" id="IPR056671">
    <property type="entry name" value="DUF7769"/>
</dbReference>
<comment type="caution">
    <text evidence="3">The sequence shown here is derived from an EMBL/GenBank/DDBJ whole genome shotgun (WGS) entry which is preliminary data.</text>
</comment>
<accession>A0A9P1E9J3</accession>
<organism evidence="3 4">
    <name type="scientific">Cuscuta europaea</name>
    <name type="common">European dodder</name>
    <dbReference type="NCBI Taxonomy" id="41803"/>
    <lineage>
        <taxon>Eukaryota</taxon>
        <taxon>Viridiplantae</taxon>
        <taxon>Streptophyta</taxon>
        <taxon>Embryophyta</taxon>
        <taxon>Tracheophyta</taxon>
        <taxon>Spermatophyta</taxon>
        <taxon>Magnoliopsida</taxon>
        <taxon>eudicotyledons</taxon>
        <taxon>Gunneridae</taxon>
        <taxon>Pentapetalae</taxon>
        <taxon>asterids</taxon>
        <taxon>lamiids</taxon>
        <taxon>Solanales</taxon>
        <taxon>Convolvulaceae</taxon>
        <taxon>Cuscuteae</taxon>
        <taxon>Cuscuta</taxon>
        <taxon>Cuscuta subgen. Cuscuta</taxon>
    </lineage>
</organism>
<proteinExistence type="predicted"/>
<name>A0A9P1E9J3_CUSEU</name>
<dbReference type="OrthoDB" id="1734867at2759"/>
<reference evidence="3" key="1">
    <citation type="submission" date="2022-07" db="EMBL/GenBank/DDBJ databases">
        <authorList>
            <person name="Macas J."/>
            <person name="Novak P."/>
            <person name="Neumann P."/>
        </authorList>
    </citation>
    <scope>NUCLEOTIDE SEQUENCE</scope>
</reference>
<feature type="non-terminal residue" evidence="3">
    <location>
        <position position="138"/>
    </location>
</feature>
<dbReference type="AlphaFoldDB" id="A0A9P1E9J3"/>
<dbReference type="PANTHER" id="PTHR33889">
    <property type="entry name" value="OS04G0681850 PROTEIN"/>
    <property type="match status" value="1"/>
</dbReference>
<dbReference type="PANTHER" id="PTHR33889:SF7">
    <property type="entry name" value="OS04G0681850 PROTEIN"/>
    <property type="match status" value="1"/>
</dbReference>
<feature type="region of interest" description="Disordered" evidence="1">
    <location>
        <begin position="1"/>
        <end position="20"/>
    </location>
</feature>
<sequence length="138" mass="15506">MNINAHPPQSPEINDNPPLSPLLSPCTDLQLYIPAAHETQQRDIISAVTQNRGKYHVLNYEEKNNEVNTLLAKSVNGKLKGGVIQAVANEFNVSRRTISTIWQRVQTQLKNGEEIDVSSKLRGNVGRKRIQLNLEQIK</sequence>
<gene>
    <name evidence="3" type="ORF">CEURO_LOCUS10621</name>
</gene>
<keyword evidence="4" id="KW-1185">Reference proteome</keyword>
<dbReference type="Proteomes" id="UP001152484">
    <property type="component" value="Unassembled WGS sequence"/>
</dbReference>
<dbReference type="EMBL" id="CAMAPE010000019">
    <property type="protein sequence ID" value="CAH9088672.1"/>
    <property type="molecule type" value="Genomic_DNA"/>
</dbReference>
<evidence type="ECO:0000313" key="4">
    <source>
        <dbReference type="Proteomes" id="UP001152484"/>
    </source>
</evidence>